<dbReference type="FunFam" id="3.40.33.10:FF:000006">
    <property type="entry name" value="Putative pathogenesis-related protein 1"/>
    <property type="match status" value="1"/>
</dbReference>
<keyword evidence="2 4" id="KW-0732">Signal</keyword>
<sequence>MESFNVSFAMLCAVLLCMAHATRGQNSPQDYVDAHNAARAAVGVGPVTWDDTVAAYAQNYANERIGDCQLVHSGGPYGENLFEGFGADYTAADAVNDWVSEKQYYDHATNTCAQGQECGHYTQVVWRDSTTIGCARVVCNNGWIFITCNYNPPGNIVGQILLLVSAAAMFATGFAQYSPQDFLKPHNAARASVGVGPLRWDNKLAAYAQNYANRRRGDCKLIHSGGPYG</sequence>
<evidence type="ECO:0000313" key="7">
    <source>
        <dbReference type="Proteomes" id="UP000092600"/>
    </source>
</evidence>
<evidence type="ECO:0000256" key="1">
    <source>
        <dbReference type="ARBA" id="ARBA00009923"/>
    </source>
</evidence>
<dbReference type="InterPro" id="IPR018244">
    <property type="entry name" value="Allrgn_V5/Tpx1_CS"/>
</dbReference>
<comment type="caution">
    <text evidence="6">The sequence shown here is derived from an EMBL/GenBank/DDBJ whole genome shotgun (WGS) entry which is preliminary data.</text>
</comment>
<dbReference type="Pfam" id="PF00188">
    <property type="entry name" value="CAP"/>
    <property type="match status" value="2"/>
</dbReference>
<dbReference type="GO" id="GO:0098542">
    <property type="term" value="P:defense response to other organism"/>
    <property type="evidence" value="ECO:0007669"/>
    <property type="project" value="UniProtKB-ARBA"/>
</dbReference>
<proteinExistence type="inferred from homology"/>
<feature type="domain" description="SCP" evidence="5">
    <location>
        <begin position="26"/>
        <end position="158"/>
    </location>
</feature>
<dbReference type="PRINTS" id="PR00837">
    <property type="entry name" value="V5TPXLIKE"/>
</dbReference>
<dbReference type="PROSITE" id="PS01009">
    <property type="entry name" value="CRISP_1"/>
    <property type="match status" value="1"/>
</dbReference>
<dbReference type="EMBL" id="LSRQ01000569">
    <property type="protein sequence ID" value="OAY81918.1"/>
    <property type="molecule type" value="Genomic_DNA"/>
</dbReference>
<dbReference type="CDD" id="cd05381">
    <property type="entry name" value="CAP_PR-1"/>
    <property type="match status" value="1"/>
</dbReference>
<dbReference type="InterPro" id="IPR014044">
    <property type="entry name" value="CAP_dom"/>
</dbReference>
<evidence type="ECO:0000313" key="6">
    <source>
        <dbReference type="EMBL" id="OAY81918.1"/>
    </source>
</evidence>
<dbReference type="PANTHER" id="PTHR10334">
    <property type="entry name" value="CYSTEINE-RICH SECRETORY PROTEIN-RELATED"/>
    <property type="match status" value="1"/>
</dbReference>
<feature type="chain" id="PRO_5008286194" evidence="4">
    <location>
        <begin position="25"/>
        <end position="229"/>
    </location>
</feature>
<evidence type="ECO:0000256" key="3">
    <source>
        <dbReference type="ARBA" id="ARBA00023157"/>
    </source>
</evidence>
<dbReference type="PROSITE" id="PS01010">
    <property type="entry name" value="CRISP_2"/>
    <property type="match status" value="1"/>
</dbReference>
<evidence type="ECO:0000256" key="2">
    <source>
        <dbReference type="ARBA" id="ARBA00022729"/>
    </source>
</evidence>
<dbReference type="SMART" id="SM00198">
    <property type="entry name" value="SCP"/>
    <property type="match status" value="1"/>
</dbReference>
<dbReference type="GO" id="GO:0005576">
    <property type="term" value="C:extracellular region"/>
    <property type="evidence" value="ECO:0007669"/>
    <property type="project" value="InterPro"/>
</dbReference>
<comment type="similarity">
    <text evidence="1">Belongs to the CRISP family.</text>
</comment>
<feature type="signal peptide" evidence="4">
    <location>
        <begin position="1"/>
        <end position="24"/>
    </location>
</feature>
<organism evidence="6 7">
    <name type="scientific">Ananas comosus</name>
    <name type="common">Pineapple</name>
    <name type="synonym">Ananas ananas</name>
    <dbReference type="NCBI Taxonomy" id="4615"/>
    <lineage>
        <taxon>Eukaryota</taxon>
        <taxon>Viridiplantae</taxon>
        <taxon>Streptophyta</taxon>
        <taxon>Embryophyta</taxon>
        <taxon>Tracheophyta</taxon>
        <taxon>Spermatophyta</taxon>
        <taxon>Magnoliopsida</taxon>
        <taxon>Liliopsida</taxon>
        <taxon>Poales</taxon>
        <taxon>Bromeliaceae</taxon>
        <taxon>Bromelioideae</taxon>
        <taxon>Ananas</taxon>
    </lineage>
</organism>
<gene>
    <name evidence="6" type="ORF">ACMD2_17830</name>
</gene>
<keyword evidence="3" id="KW-1015">Disulfide bond</keyword>
<evidence type="ECO:0000259" key="5">
    <source>
        <dbReference type="SMART" id="SM00198"/>
    </source>
</evidence>
<accession>A0A199VY59</accession>
<dbReference type="Proteomes" id="UP000092600">
    <property type="component" value="Unassembled WGS sequence"/>
</dbReference>
<dbReference type="AlphaFoldDB" id="A0A199VY59"/>
<reference evidence="6 7" key="1">
    <citation type="journal article" date="2016" name="DNA Res.">
        <title>The draft genome of MD-2 pineapple using hybrid error correction of long reads.</title>
        <authorList>
            <person name="Redwan R.M."/>
            <person name="Saidin A."/>
            <person name="Kumar S.V."/>
        </authorList>
    </citation>
    <scope>NUCLEOTIDE SEQUENCE [LARGE SCALE GENOMIC DNA]</scope>
    <source>
        <strain evidence="7">cv. MD2</strain>
        <tissue evidence="6">Leaf</tissue>
    </source>
</reference>
<dbReference type="Gene3D" id="3.40.33.10">
    <property type="entry name" value="CAP"/>
    <property type="match status" value="2"/>
</dbReference>
<evidence type="ECO:0000256" key="4">
    <source>
        <dbReference type="SAM" id="SignalP"/>
    </source>
</evidence>
<name>A0A199VY59_ANACO</name>
<dbReference type="STRING" id="4615.A0A199VY59"/>
<dbReference type="InterPro" id="IPR035940">
    <property type="entry name" value="CAP_sf"/>
</dbReference>
<dbReference type="SUPFAM" id="SSF55797">
    <property type="entry name" value="PR-1-like"/>
    <property type="match status" value="2"/>
</dbReference>
<protein>
    <submittedName>
        <fullName evidence="6">Pathogenesis-related protein 1B</fullName>
    </submittedName>
</protein>
<dbReference type="InterPro" id="IPR001283">
    <property type="entry name" value="CRISP-related"/>
</dbReference>